<accession>A0ABT2JMY6</accession>
<name>A0ABT2JMY6_9ACTN</name>
<feature type="region of interest" description="Disordered" evidence="1">
    <location>
        <begin position="435"/>
        <end position="466"/>
    </location>
</feature>
<keyword evidence="3" id="KW-0732">Signal</keyword>
<dbReference type="EMBL" id="JAJAGO010000002">
    <property type="protein sequence ID" value="MCT2589186.1"/>
    <property type="molecule type" value="Genomic_DNA"/>
</dbReference>
<feature type="compositionally biased region" description="Low complexity" evidence="1">
    <location>
        <begin position="187"/>
        <end position="197"/>
    </location>
</feature>
<keyword evidence="5" id="KW-1185">Reference proteome</keyword>
<feature type="region of interest" description="Disordered" evidence="1">
    <location>
        <begin position="28"/>
        <end position="66"/>
    </location>
</feature>
<reference evidence="4 5" key="1">
    <citation type="submission" date="2021-10" db="EMBL/GenBank/DDBJ databases">
        <title>Streptomyces gossypii sp. nov., isolated from soil collected from cotton field.</title>
        <authorList>
            <person name="Ge X."/>
            <person name="Chen X."/>
            <person name="Liu W."/>
        </authorList>
    </citation>
    <scope>NUCLEOTIDE SEQUENCE [LARGE SCALE GENOMIC DNA]</scope>
    <source>
        <strain evidence="4 5">N2-109</strain>
    </source>
</reference>
<feature type="region of interest" description="Disordered" evidence="1">
    <location>
        <begin position="356"/>
        <end position="397"/>
    </location>
</feature>
<feature type="signal peptide" evidence="3">
    <location>
        <begin position="1"/>
        <end position="31"/>
    </location>
</feature>
<organism evidence="4 5">
    <name type="scientific">Streptomyces gossypii</name>
    <dbReference type="NCBI Taxonomy" id="2883101"/>
    <lineage>
        <taxon>Bacteria</taxon>
        <taxon>Bacillati</taxon>
        <taxon>Actinomycetota</taxon>
        <taxon>Actinomycetes</taxon>
        <taxon>Kitasatosporales</taxon>
        <taxon>Streptomycetaceae</taxon>
        <taxon>Streptomyces</taxon>
    </lineage>
</organism>
<evidence type="ECO:0000256" key="3">
    <source>
        <dbReference type="SAM" id="SignalP"/>
    </source>
</evidence>
<comment type="caution">
    <text evidence="4">The sequence shown here is derived from an EMBL/GenBank/DDBJ whole genome shotgun (WGS) entry which is preliminary data.</text>
</comment>
<keyword evidence="2" id="KW-0812">Transmembrane</keyword>
<dbReference type="Proteomes" id="UP001156389">
    <property type="component" value="Unassembled WGS sequence"/>
</dbReference>
<keyword evidence="2" id="KW-1133">Transmembrane helix</keyword>
<feature type="transmembrane region" description="Helical" evidence="2">
    <location>
        <begin position="404"/>
        <end position="425"/>
    </location>
</feature>
<proteinExistence type="predicted"/>
<feature type="chain" id="PRO_5045371390" evidence="3">
    <location>
        <begin position="32"/>
        <end position="466"/>
    </location>
</feature>
<evidence type="ECO:0000256" key="2">
    <source>
        <dbReference type="SAM" id="Phobius"/>
    </source>
</evidence>
<feature type="region of interest" description="Disordered" evidence="1">
    <location>
        <begin position="187"/>
        <end position="221"/>
    </location>
</feature>
<gene>
    <name evidence="4" type="ORF">LHJ74_04430</name>
</gene>
<keyword evidence="2" id="KW-0472">Membrane</keyword>
<sequence>MKRRTTGTPGQALALAAALCAVLALPGTASAEPGDLPPYRTADDAKPRKGTASSADGPRLAKGGVYTDTLAPGEKKYYSVELDAKSSAWLSAVAQPRTGSKVAFGDGISVVLEDTDGTGCSNEEVTFGADGTARPLAANAGRVIKPDDGCQDAGVYNFSVERESENTSDPSVWPVELRFMQEPPVKGTVPTTPPETGNLPTAAPDPPTGEPEKIKGGTGFNDAVGMDEGVWKDRLRPGETRFYRVPVDWGQRLMLSAEFGTAQTSDENAYASGGVRVDVYNPARGYVGGEGAMYQADDPAAVPFAAAPVDYVNRYSYDGAASQTGVAGWYYVAVHAKAELGDFVKGSVPVTLRTSVTGKAEEGPSYEGDAAEAGFGVTDEDKEQATDGVTADEAKESGDDGLNLLAYGGIGAGTVLLLVLGVWTLTARRRAAPADAVPYPAGAPGPYGTQQYPQQYPGQQPPQGWG</sequence>
<evidence type="ECO:0000313" key="4">
    <source>
        <dbReference type="EMBL" id="MCT2589186.1"/>
    </source>
</evidence>
<evidence type="ECO:0000313" key="5">
    <source>
        <dbReference type="Proteomes" id="UP001156389"/>
    </source>
</evidence>
<protein>
    <submittedName>
        <fullName evidence="4">Uncharacterized protein</fullName>
    </submittedName>
</protein>
<dbReference type="RefSeq" id="WP_260216178.1">
    <property type="nucleotide sequence ID" value="NZ_JAJAGO010000002.1"/>
</dbReference>
<evidence type="ECO:0000256" key="1">
    <source>
        <dbReference type="SAM" id="MobiDB-lite"/>
    </source>
</evidence>